<feature type="region of interest" description="Disordered" evidence="1">
    <location>
        <begin position="100"/>
        <end position="140"/>
    </location>
</feature>
<dbReference type="Gene3D" id="3.60.21.70">
    <property type="entry name" value="PhoD-like phosphatase"/>
    <property type="match status" value="1"/>
</dbReference>
<dbReference type="InterPro" id="IPR038607">
    <property type="entry name" value="PhoD-like_sf"/>
</dbReference>
<reference evidence="3" key="1">
    <citation type="submission" date="2020-02" db="EMBL/GenBank/DDBJ databases">
        <authorList>
            <person name="Meier V. D."/>
        </authorList>
    </citation>
    <scope>NUCLEOTIDE SEQUENCE</scope>
    <source>
        <strain evidence="3">AVDCRST_MAG58</strain>
    </source>
</reference>
<evidence type="ECO:0000256" key="1">
    <source>
        <dbReference type="SAM" id="MobiDB-lite"/>
    </source>
</evidence>
<dbReference type="Pfam" id="PF09423">
    <property type="entry name" value="PhoD"/>
    <property type="match status" value="1"/>
</dbReference>
<protein>
    <submittedName>
        <fullName evidence="3">Phosphodiesterase/alkaline phosphatase D</fullName>
    </submittedName>
</protein>
<proteinExistence type="predicted"/>
<dbReference type="InterPro" id="IPR018946">
    <property type="entry name" value="PhoD-like_MPP"/>
</dbReference>
<evidence type="ECO:0000313" key="3">
    <source>
        <dbReference type="EMBL" id="CAA9453474.1"/>
    </source>
</evidence>
<sequence>MHNNWANNLKADFYDQGSKTLGVEFVGSSITSGGDGADTTPGNEAVVDENPHIEFFNGQRGYVRCTLTPQEWRADYRVLPYVKQPGAQIYTRASFVTEAGNPGLKQAGETQVPSRSASLVETDTERIRAQERAARGEAIR</sequence>
<feature type="compositionally biased region" description="Basic and acidic residues" evidence="1">
    <location>
        <begin position="123"/>
        <end position="140"/>
    </location>
</feature>
<gene>
    <name evidence="3" type="ORF">AVDCRST_MAG58-1080</name>
</gene>
<dbReference type="AlphaFoldDB" id="A0A6J4QYN0"/>
<evidence type="ECO:0000259" key="2">
    <source>
        <dbReference type="Pfam" id="PF09423"/>
    </source>
</evidence>
<accession>A0A6J4QYN0</accession>
<dbReference type="EMBL" id="CADCVF010000027">
    <property type="protein sequence ID" value="CAA9453474.1"/>
    <property type="molecule type" value="Genomic_DNA"/>
</dbReference>
<dbReference type="PANTHER" id="PTHR43606:SF2">
    <property type="entry name" value="ALKALINE PHOSPHATASE FAMILY PROTEIN (AFU_ORTHOLOGUE AFUA_5G03860)"/>
    <property type="match status" value="1"/>
</dbReference>
<dbReference type="InterPro" id="IPR052900">
    <property type="entry name" value="Phospholipid_Metab_Enz"/>
</dbReference>
<feature type="domain" description="PhoD-like phosphatase metallophosphatase" evidence="2">
    <location>
        <begin position="1"/>
        <end position="76"/>
    </location>
</feature>
<name>A0A6J4QYN0_9ACTN</name>
<feature type="compositionally biased region" description="Polar residues" evidence="1">
    <location>
        <begin position="108"/>
        <end position="121"/>
    </location>
</feature>
<dbReference type="PANTHER" id="PTHR43606">
    <property type="entry name" value="PHOSPHATASE, PUTATIVE (AFU_ORTHOLOGUE AFUA_6G08710)-RELATED"/>
    <property type="match status" value="1"/>
</dbReference>
<organism evidence="3">
    <name type="scientific">uncultured Rubrobacteraceae bacterium</name>
    <dbReference type="NCBI Taxonomy" id="349277"/>
    <lineage>
        <taxon>Bacteria</taxon>
        <taxon>Bacillati</taxon>
        <taxon>Actinomycetota</taxon>
        <taxon>Rubrobacteria</taxon>
        <taxon>Rubrobacterales</taxon>
        <taxon>Rubrobacteraceae</taxon>
        <taxon>environmental samples</taxon>
    </lineage>
</organism>